<reference evidence="2 3" key="1">
    <citation type="submission" date="2023-03" db="EMBL/GenBank/DDBJ databases">
        <title>Draft genome sequence of Thalassotalea eurytherma JCM 18482T.</title>
        <authorList>
            <person name="Sawabe T."/>
        </authorList>
    </citation>
    <scope>NUCLEOTIDE SEQUENCE [LARGE SCALE GENOMIC DNA]</scope>
    <source>
        <strain evidence="2 3">JCM 18482</strain>
    </source>
</reference>
<feature type="chain" id="PRO_5046220929" description="Glycine zipper 2TM domain-containing protein" evidence="1">
    <location>
        <begin position="20"/>
        <end position="136"/>
    </location>
</feature>
<dbReference type="RefSeq" id="WP_284208793.1">
    <property type="nucleotide sequence ID" value="NZ_BSSU01000015.1"/>
</dbReference>
<dbReference type="Proteomes" id="UP001157133">
    <property type="component" value="Unassembled WGS sequence"/>
</dbReference>
<evidence type="ECO:0000256" key="1">
    <source>
        <dbReference type="SAM" id="SignalP"/>
    </source>
</evidence>
<protein>
    <recommendedName>
        <fullName evidence="4">Glycine zipper 2TM domain-containing protein</fullName>
    </recommendedName>
</protein>
<name>A0ABQ6H5D7_9GAMM</name>
<keyword evidence="3" id="KW-1185">Reference proteome</keyword>
<proteinExistence type="predicted"/>
<gene>
    <name evidence="2" type="ORF">theurythT_28160</name>
</gene>
<evidence type="ECO:0000313" key="2">
    <source>
        <dbReference type="EMBL" id="GLX83363.1"/>
    </source>
</evidence>
<comment type="caution">
    <text evidence="2">The sequence shown here is derived from an EMBL/GenBank/DDBJ whole genome shotgun (WGS) entry which is preliminary data.</text>
</comment>
<evidence type="ECO:0000313" key="3">
    <source>
        <dbReference type="Proteomes" id="UP001157133"/>
    </source>
</evidence>
<sequence length="136" mass="13927">MKKLITAITVLMLSTSAIAASTVTEGVIEKSDAISTKAGKDGKPILGAAVGVGIGSAFGSGSGNDAAKVVGGIMGARRAAAKQQQTVYGWRYIIKVGDQLQAVDVWCDKPQSQCPGFAPGEEVYIINGKDIASKAK</sequence>
<keyword evidence="1" id="KW-0732">Signal</keyword>
<dbReference type="EMBL" id="BSSU01000015">
    <property type="protein sequence ID" value="GLX83363.1"/>
    <property type="molecule type" value="Genomic_DNA"/>
</dbReference>
<evidence type="ECO:0008006" key="4">
    <source>
        <dbReference type="Google" id="ProtNLM"/>
    </source>
</evidence>
<organism evidence="2 3">
    <name type="scientific">Thalassotalea eurytherma</name>
    <dbReference type="NCBI Taxonomy" id="1144278"/>
    <lineage>
        <taxon>Bacteria</taxon>
        <taxon>Pseudomonadati</taxon>
        <taxon>Pseudomonadota</taxon>
        <taxon>Gammaproteobacteria</taxon>
        <taxon>Alteromonadales</taxon>
        <taxon>Colwelliaceae</taxon>
        <taxon>Thalassotalea</taxon>
    </lineage>
</organism>
<accession>A0ABQ6H5D7</accession>
<feature type="signal peptide" evidence="1">
    <location>
        <begin position="1"/>
        <end position="19"/>
    </location>
</feature>